<organism evidence="13 14">
    <name type="scientific">Streptomyces fuscus</name>
    <dbReference type="NCBI Taxonomy" id="3048495"/>
    <lineage>
        <taxon>Bacteria</taxon>
        <taxon>Bacillati</taxon>
        <taxon>Actinomycetota</taxon>
        <taxon>Actinomycetes</taxon>
        <taxon>Kitasatosporales</taxon>
        <taxon>Streptomycetaceae</taxon>
        <taxon>Streptomyces</taxon>
    </lineage>
</organism>
<dbReference type="EMBL" id="JASJUS010000017">
    <property type="protein sequence ID" value="MDL2078614.1"/>
    <property type="molecule type" value="Genomic_DNA"/>
</dbReference>
<feature type="binding site" evidence="11">
    <location>
        <position position="46"/>
    </location>
    <ligand>
        <name>[4Fe-4S] cluster</name>
        <dbReference type="ChEBI" id="CHEBI:49883"/>
    </ligand>
</feature>
<evidence type="ECO:0000256" key="2">
    <source>
        <dbReference type="ARBA" id="ARBA00006597"/>
    </source>
</evidence>
<dbReference type="InterPro" id="IPR003482">
    <property type="entry name" value="Whib"/>
</dbReference>
<dbReference type="Proteomes" id="UP001241926">
    <property type="component" value="Unassembled WGS sequence"/>
</dbReference>
<dbReference type="PROSITE" id="PS51674">
    <property type="entry name" value="4FE4S_WBL"/>
    <property type="match status" value="1"/>
</dbReference>
<dbReference type="PANTHER" id="PTHR38839:SF6">
    <property type="entry name" value="TRANSCRIPTIONAL REGULATOR WHIB1"/>
    <property type="match status" value="1"/>
</dbReference>
<evidence type="ECO:0000256" key="11">
    <source>
        <dbReference type="HAMAP-Rule" id="MF_01479"/>
    </source>
</evidence>
<keyword evidence="8 11" id="KW-0238">DNA-binding</keyword>
<evidence type="ECO:0000256" key="5">
    <source>
        <dbReference type="ARBA" id="ARBA00023004"/>
    </source>
</evidence>
<evidence type="ECO:0000256" key="8">
    <source>
        <dbReference type="ARBA" id="ARBA00023125"/>
    </source>
</evidence>
<comment type="subcellular location">
    <subcellularLocation>
        <location evidence="1 11">Cytoplasm</location>
    </subcellularLocation>
</comment>
<comment type="caution">
    <text evidence="13">The sequence shown here is derived from an EMBL/GenBank/DDBJ whole genome shotgun (WGS) entry which is preliminary data.</text>
</comment>
<keyword evidence="11" id="KW-0963">Cytoplasm</keyword>
<protein>
    <recommendedName>
        <fullName evidence="11">Transcriptional regulator WhiB</fullName>
    </recommendedName>
</protein>
<comment type="similarity">
    <text evidence="2 11">Belongs to the WhiB family.</text>
</comment>
<accession>A0ABT7J2S2</accession>
<comment type="PTM">
    <text evidence="11">The Fe-S cluster can be nitrosylated by nitric oxide (NO).</text>
</comment>
<evidence type="ECO:0000256" key="6">
    <source>
        <dbReference type="ARBA" id="ARBA00023014"/>
    </source>
</evidence>
<dbReference type="PANTHER" id="PTHR38839">
    <property type="entry name" value="TRANSCRIPTIONAL REGULATOR WHID-RELATED"/>
    <property type="match status" value="1"/>
</dbReference>
<keyword evidence="3 11" id="KW-0004">4Fe-4S</keyword>
<keyword evidence="9 11" id="KW-1015">Disulfide bond</keyword>
<keyword evidence="10 11" id="KW-0804">Transcription</keyword>
<keyword evidence="6 11" id="KW-0411">Iron-sulfur</keyword>
<evidence type="ECO:0000256" key="1">
    <source>
        <dbReference type="ARBA" id="ARBA00004496"/>
    </source>
</evidence>
<comment type="PTM">
    <text evidence="11">Upon Fe-S cluster removal intramolecular disulfide bonds are formed.</text>
</comment>
<dbReference type="HAMAP" id="MF_01479">
    <property type="entry name" value="WhiB"/>
    <property type="match status" value="1"/>
</dbReference>
<dbReference type="Pfam" id="PF02467">
    <property type="entry name" value="Whib"/>
    <property type="match status" value="1"/>
</dbReference>
<sequence length="84" mass="9202">MEWLRRAACVDEDPELFFPVGRSGPALREAADAKRVCAGCPVSTQCLDFALHTGEVAGIWGGTCEEERAVLLRRQHTTNKRSAS</sequence>
<dbReference type="RefSeq" id="WP_285433904.1">
    <property type="nucleotide sequence ID" value="NZ_JASJUS010000017.1"/>
</dbReference>
<evidence type="ECO:0000256" key="3">
    <source>
        <dbReference type="ARBA" id="ARBA00022485"/>
    </source>
</evidence>
<feature type="binding site" evidence="11">
    <location>
        <position position="9"/>
    </location>
    <ligand>
        <name>[4Fe-4S] cluster</name>
        <dbReference type="ChEBI" id="CHEBI:49883"/>
    </ligand>
</feature>
<evidence type="ECO:0000256" key="9">
    <source>
        <dbReference type="ARBA" id="ARBA00023157"/>
    </source>
</evidence>
<evidence type="ECO:0000313" key="14">
    <source>
        <dbReference type="Proteomes" id="UP001241926"/>
    </source>
</evidence>
<proteinExistence type="inferred from homology"/>
<evidence type="ECO:0000256" key="4">
    <source>
        <dbReference type="ARBA" id="ARBA00022723"/>
    </source>
</evidence>
<evidence type="ECO:0000259" key="12">
    <source>
        <dbReference type="PROSITE" id="PS51674"/>
    </source>
</evidence>
<comment type="cofactor">
    <cofactor evidence="11">
        <name>[4Fe-4S] cluster</name>
        <dbReference type="ChEBI" id="CHEBI:49883"/>
    </cofactor>
    <text evidence="11">Binds 1 [4Fe-4S] cluster per subunit. Following nitrosylation of the [4Fe-4S] cluster binds 1 [4Fe-8(NO)] cluster per subunit.</text>
</comment>
<gene>
    <name evidence="11" type="primary">whiB</name>
    <name evidence="13" type="ORF">QNN03_19450</name>
</gene>
<evidence type="ECO:0000256" key="10">
    <source>
        <dbReference type="ARBA" id="ARBA00023163"/>
    </source>
</evidence>
<keyword evidence="14" id="KW-1185">Reference proteome</keyword>
<keyword evidence="4 11" id="KW-0479">Metal-binding</keyword>
<reference evidence="13 14" key="1">
    <citation type="submission" date="2023-05" db="EMBL/GenBank/DDBJ databases">
        <title>Streptomyces fuscus sp. nov., a brown-black pigment producing actinomyces isolated from dry sand of Sea duck farm.</title>
        <authorList>
            <person name="Xie J."/>
            <person name="Shen N."/>
        </authorList>
    </citation>
    <scope>NUCLEOTIDE SEQUENCE [LARGE SCALE GENOMIC DNA]</scope>
    <source>
        <strain evidence="13 14">GXMU-J15</strain>
    </source>
</reference>
<comment type="function">
    <text evidence="11">Acts as a transcriptional regulator. Probably redox-responsive. The apo- but not holo-form probably binds DNA.</text>
</comment>
<feature type="binding site" evidence="11">
    <location>
        <position position="40"/>
    </location>
    <ligand>
        <name>[4Fe-4S] cluster</name>
        <dbReference type="ChEBI" id="CHEBI:49883"/>
    </ligand>
</feature>
<dbReference type="InterPro" id="IPR034768">
    <property type="entry name" value="4FE4S_WBL"/>
</dbReference>
<feature type="binding site" evidence="11">
    <location>
        <position position="37"/>
    </location>
    <ligand>
        <name>[4Fe-4S] cluster</name>
        <dbReference type="ChEBI" id="CHEBI:49883"/>
    </ligand>
</feature>
<evidence type="ECO:0000313" key="13">
    <source>
        <dbReference type="EMBL" id="MDL2078614.1"/>
    </source>
</evidence>
<name>A0ABT7J2S2_9ACTN</name>
<keyword evidence="5 11" id="KW-0408">Iron</keyword>
<evidence type="ECO:0000256" key="7">
    <source>
        <dbReference type="ARBA" id="ARBA00023015"/>
    </source>
</evidence>
<feature type="domain" description="4Fe-4S Wbl-type" evidence="12">
    <location>
        <begin position="8"/>
        <end position="70"/>
    </location>
</feature>
<keyword evidence="7 11" id="KW-0805">Transcription regulation</keyword>